<dbReference type="InterPro" id="IPR017853">
    <property type="entry name" value="GH"/>
</dbReference>
<accession>S8DTC1</accession>
<evidence type="ECO:0000256" key="4">
    <source>
        <dbReference type="RuleBase" id="RU361153"/>
    </source>
</evidence>
<dbReference type="OrthoDB" id="62120at2759"/>
<evidence type="ECO:0000259" key="7">
    <source>
        <dbReference type="Pfam" id="PF00150"/>
    </source>
</evidence>
<dbReference type="EMBL" id="KE504231">
    <property type="protein sequence ID" value="EPS94478.1"/>
    <property type="molecule type" value="Genomic_DNA"/>
</dbReference>
<dbReference type="InterPro" id="IPR001547">
    <property type="entry name" value="Glyco_hydro_5"/>
</dbReference>
<proteinExistence type="inferred from homology"/>
<evidence type="ECO:0000313" key="8">
    <source>
        <dbReference type="EMBL" id="EPS94478.1"/>
    </source>
</evidence>
<evidence type="ECO:0000313" key="9">
    <source>
        <dbReference type="Proteomes" id="UP000015241"/>
    </source>
</evidence>
<dbReference type="Pfam" id="PF00150">
    <property type="entry name" value="Cellulase"/>
    <property type="match status" value="1"/>
</dbReference>
<dbReference type="STRING" id="743788.S8DTC1"/>
<dbReference type="eggNOG" id="ENOG502QPYU">
    <property type="taxonomic scope" value="Eukaryota"/>
</dbReference>
<keyword evidence="6" id="KW-0732">Signal</keyword>
<feature type="signal peptide" evidence="6">
    <location>
        <begin position="1"/>
        <end position="22"/>
    </location>
</feature>
<feature type="region of interest" description="Disordered" evidence="5">
    <location>
        <begin position="34"/>
        <end position="62"/>
    </location>
</feature>
<dbReference type="InterPro" id="IPR050386">
    <property type="entry name" value="Glycosyl_hydrolase_5"/>
</dbReference>
<organism evidence="8 9">
    <name type="scientific">Fomitopsis schrenkii</name>
    <name type="common">Brown rot fungus</name>
    <dbReference type="NCBI Taxonomy" id="2126942"/>
    <lineage>
        <taxon>Eukaryota</taxon>
        <taxon>Fungi</taxon>
        <taxon>Dikarya</taxon>
        <taxon>Basidiomycota</taxon>
        <taxon>Agaricomycotina</taxon>
        <taxon>Agaricomycetes</taxon>
        <taxon>Polyporales</taxon>
        <taxon>Fomitopsis</taxon>
    </lineage>
</organism>
<dbReference type="SUPFAM" id="SSF51445">
    <property type="entry name" value="(Trans)glycosidases"/>
    <property type="match status" value="1"/>
</dbReference>
<evidence type="ECO:0000256" key="1">
    <source>
        <dbReference type="ARBA" id="ARBA00005641"/>
    </source>
</evidence>
<dbReference type="Gene3D" id="3.20.20.80">
    <property type="entry name" value="Glycosidases"/>
    <property type="match status" value="1"/>
</dbReference>
<dbReference type="GO" id="GO:0008422">
    <property type="term" value="F:beta-glucosidase activity"/>
    <property type="evidence" value="ECO:0007669"/>
    <property type="project" value="TreeGrafter"/>
</dbReference>
<feature type="compositionally biased region" description="Low complexity" evidence="5">
    <location>
        <begin position="51"/>
        <end position="62"/>
    </location>
</feature>
<evidence type="ECO:0000256" key="6">
    <source>
        <dbReference type="SAM" id="SignalP"/>
    </source>
</evidence>
<keyword evidence="9" id="KW-1185">Reference proteome</keyword>
<dbReference type="InParanoid" id="S8DTC1"/>
<comment type="similarity">
    <text evidence="1 4">Belongs to the glycosyl hydrolase 5 (cellulase A) family.</text>
</comment>
<feature type="chain" id="PRO_5004549875" description="Glycoside hydrolase family 5 domain-containing protein" evidence="6">
    <location>
        <begin position="23"/>
        <end position="470"/>
    </location>
</feature>
<evidence type="ECO:0000256" key="2">
    <source>
        <dbReference type="ARBA" id="ARBA00022801"/>
    </source>
</evidence>
<keyword evidence="2 4" id="KW-0378">Hydrolase</keyword>
<dbReference type="GO" id="GO:0009986">
    <property type="term" value="C:cell surface"/>
    <property type="evidence" value="ECO:0007669"/>
    <property type="project" value="TreeGrafter"/>
</dbReference>
<gene>
    <name evidence="8" type="ORF">FOMPIDRAFT_133249</name>
</gene>
<dbReference type="FunCoup" id="S8DTC1">
    <property type="interactions" value="30"/>
</dbReference>
<dbReference type="HOGENOM" id="CLU_004624_0_2_1"/>
<dbReference type="PANTHER" id="PTHR31297">
    <property type="entry name" value="GLUCAN ENDO-1,6-BETA-GLUCOSIDASE B"/>
    <property type="match status" value="1"/>
</dbReference>
<name>S8DTC1_FOMSC</name>
<sequence length="470" mass="51600">MTSTISLPRVLVLLLASATVWAQQCRLIAHNDLARKPEPSGTAGGSSPSISATASGAQPSASASAPTNASAFKYGTDAIRGVNLGGWFVLEPWITPSIFESTNNTDVVDEYTLGQLIDRNWASNTLQQHWNTWITEDDFKAIKAAGLNHVRIPVGYWSVPITSADTAYSTDVSPYIPGAWPYLLRGLNWANLHGVHVIVDLHGAPDSQNGFDNSGQRGSANWANSSSNVERTLDIIRFMADKIGGLVNVIELLNEPAGWVSNIGAAIGPYWTEGYSIVRNSTGMDNQVMIGDAFLGVNNWKNFLLPPEGQGVIMDYHQYQVFNYDQLELSQDQHITYTCQINNTLAPYADSNLMTITGEWSNAITDCAKWLNGRNVGARWDGTYSSGQQTIGSCDGMTGNMSTFSADYKAFLRKYWEAQVTVGESVQGWIFWTWKAEDADDWSYQRGLEGGWIPQDPTDRMYPNICSSSS</sequence>
<dbReference type="PANTHER" id="PTHR31297:SF42">
    <property type="entry name" value="GLYCOSIDE HYDROLASE FAMILY 5 DOMAIN-CONTAINING PROTEIN"/>
    <property type="match status" value="1"/>
</dbReference>
<dbReference type="Proteomes" id="UP000015241">
    <property type="component" value="Unassembled WGS sequence"/>
</dbReference>
<keyword evidence="3 4" id="KW-0326">Glycosidase</keyword>
<protein>
    <recommendedName>
        <fullName evidence="7">Glycoside hydrolase family 5 domain-containing protein</fullName>
    </recommendedName>
</protein>
<evidence type="ECO:0000256" key="3">
    <source>
        <dbReference type="ARBA" id="ARBA00023295"/>
    </source>
</evidence>
<dbReference type="GO" id="GO:0009251">
    <property type="term" value="P:glucan catabolic process"/>
    <property type="evidence" value="ECO:0007669"/>
    <property type="project" value="TreeGrafter"/>
</dbReference>
<dbReference type="GO" id="GO:0005576">
    <property type="term" value="C:extracellular region"/>
    <property type="evidence" value="ECO:0007669"/>
    <property type="project" value="TreeGrafter"/>
</dbReference>
<reference evidence="8 9" key="1">
    <citation type="journal article" date="2012" name="Science">
        <title>The Paleozoic origin of enzymatic lignin decomposition reconstructed from 31 fungal genomes.</title>
        <authorList>
            <person name="Floudas D."/>
            <person name="Binder M."/>
            <person name="Riley R."/>
            <person name="Barry K."/>
            <person name="Blanchette R.A."/>
            <person name="Henrissat B."/>
            <person name="Martinez A.T."/>
            <person name="Otillar R."/>
            <person name="Spatafora J.W."/>
            <person name="Yadav J.S."/>
            <person name="Aerts A."/>
            <person name="Benoit I."/>
            <person name="Boyd A."/>
            <person name="Carlson A."/>
            <person name="Copeland A."/>
            <person name="Coutinho P.M."/>
            <person name="de Vries R.P."/>
            <person name="Ferreira P."/>
            <person name="Findley K."/>
            <person name="Foster B."/>
            <person name="Gaskell J."/>
            <person name="Glotzer D."/>
            <person name="Gorecki P."/>
            <person name="Heitman J."/>
            <person name="Hesse C."/>
            <person name="Hori C."/>
            <person name="Igarashi K."/>
            <person name="Jurgens J.A."/>
            <person name="Kallen N."/>
            <person name="Kersten P."/>
            <person name="Kohler A."/>
            <person name="Kuees U."/>
            <person name="Kumar T.K.A."/>
            <person name="Kuo A."/>
            <person name="LaButti K."/>
            <person name="Larrondo L.F."/>
            <person name="Lindquist E."/>
            <person name="Ling A."/>
            <person name="Lombard V."/>
            <person name="Lucas S."/>
            <person name="Lundell T."/>
            <person name="Martin R."/>
            <person name="McLaughlin D.J."/>
            <person name="Morgenstern I."/>
            <person name="Morin E."/>
            <person name="Murat C."/>
            <person name="Nagy L.G."/>
            <person name="Nolan M."/>
            <person name="Ohm R.A."/>
            <person name="Patyshakuliyeva A."/>
            <person name="Rokas A."/>
            <person name="Ruiz-Duenas F.J."/>
            <person name="Sabat G."/>
            <person name="Salamov A."/>
            <person name="Samejima M."/>
            <person name="Schmutz J."/>
            <person name="Slot J.C."/>
            <person name="St John F."/>
            <person name="Stenlid J."/>
            <person name="Sun H."/>
            <person name="Sun S."/>
            <person name="Syed K."/>
            <person name="Tsang A."/>
            <person name="Wiebenga A."/>
            <person name="Young D."/>
            <person name="Pisabarro A."/>
            <person name="Eastwood D.C."/>
            <person name="Martin F."/>
            <person name="Cullen D."/>
            <person name="Grigoriev I.V."/>
            <person name="Hibbett D.S."/>
        </authorList>
    </citation>
    <scope>NUCLEOTIDE SEQUENCE</scope>
    <source>
        <strain evidence="9">FP-58527</strain>
    </source>
</reference>
<feature type="domain" description="Glycoside hydrolase family 5" evidence="7">
    <location>
        <begin position="126"/>
        <end position="362"/>
    </location>
</feature>
<dbReference type="AlphaFoldDB" id="S8DTC1"/>
<evidence type="ECO:0000256" key="5">
    <source>
        <dbReference type="SAM" id="MobiDB-lite"/>
    </source>
</evidence>